<accession>A0A1T4X5V0</accession>
<evidence type="ECO:0000256" key="1">
    <source>
        <dbReference type="ARBA" id="ARBA00001933"/>
    </source>
</evidence>
<feature type="domain" description="Orn/DAP/Arg decarboxylase 2 N-terminal" evidence="9">
    <location>
        <begin position="39"/>
        <end position="295"/>
    </location>
</feature>
<evidence type="ECO:0000256" key="8">
    <source>
        <dbReference type="RuleBase" id="RU003738"/>
    </source>
</evidence>
<keyword evidence="2 5" id="KW-0210">Decarboxylase</keyword>
<evidence type="ECO:0000313" key="10">
    <source>
        <dbReference type="EMBL" id="SKA84799.1"/>
    </source>
</evidence>
<dbReference type="GO" id="GO:0030170">
    <property type="term" value="F:pyridoxal phosphate binding"/>
    <property type="evidence" value="ECO:0007669"/>
    <property type="project" value="UniProtKB-UniRule"/>
</dbReference>
<evidence type="ECO:0000256" key="7">
    <source>
        <dbReference type="PIRSR" id="PIRSR600183-50"/>
    </source>
</evidence>
<dbReference type="STRING" id="1147123.SAMN05443428_10668"/>
<dbReference type="SUPFAM" id="SSF50621">
    <property type="entry name" value="Alanine racemase C-terminal domain-like"/>
    <property type="match status" value="1"/>
</dbReference>
<dbReference type="PANTHER" id="PTHR43727">
    <property type="entry name" value="DIAMINOPIMELATE DECARBOXYLASE"/>
    <property type="match status" value="1"/>
</dbReference>
<dbReference type="PRINTS" id="PR01181">
    <property type="entry name" value="DAPDCRBXLASE"/>
</dbReference>
<feature type="binding site" evidence="5">
    <location>
        <position position="361"/>
    </location>
    <ligand>
        <name>substrate</name>
    </ligand>
</feature>
<dbReference type="GO" id="GO:0008836">
    <property type="term" value="F:diaminopimelate decarboxylase activity"/>
    <property type="evidence" value="ECO:0007669"/>
    <property type="project" value="UniProtKB-UniRule"/>
</dbReference>
<dbReference type="Proteomes" id="UP000190105">
    <property type="component" value="Unassembled WGS sequence"/>
</dbReference>
<feature type="active site" description="Proton donor" evidence="7">
    <location>
        <position position="360"/>
    </location>
</feature>
<evidence type="ECO:0000256" key="2">
    <source>
        <dbReference type="ARBA" id="ARBA00022793"/>
    </source>
</evidence>
<reference evidence="11" key="1">
    <citation type="submission" date="2017-02" db="EMBL/GenBank/DDBJ databases">
        <authorList>
            <person name="Varghese N."/>
            <person name="Submissions S."/>
        </authorList>
    </citation>
    <scope>NUCLEOTIDE SEQUENCE [LARGE SCALE GENOMIC DNA]</scope>
    <source>
        <strain evidence="11">USBA 833</strain>
    </source>
</reference>
<dbReference type="InterPro" id="IPR022644">
    <property type="entry name" value="De-COase2_N"/>
</dbReference>
<evidence type="ECO:0000256" key="3">
    <source>
        <dbReference type="ARBA" id="ARBA00022898"/>
    </source>
</evidence>
<proteinExistence type="inferred from homology"/>
<keyword evidence="4 5" id="KW-0456">Lyase</keyword>
<comment type="cofactor">
    <cofactor evidence="1 5 7 8">
        <name>pyridoxal 5'-phosphate</name>
        <dbReference type="ChEBI" id="CHEBI:597326"/>
    </cofactor>
</comment>
<evidence type="ECO:0000256" key="6">
    <source>
        <dbReference type="NCBIfam" id="TIGR01048"/>
    </source>
</evidence>
<evidence type="ECO:0000259" key="9">
    <source>
        <dbReference type="Pfam" id="PF02784"/>
    </source>
</evidence>
<dbReference type="EC" id="4.1.1.20" evidence="5 6"/>
<dbReference type="EMBL" id="FUYH01000006">
    <property type="protein sequence ID" value="SKA84799.1"/>
    <property type="molecule type" value="Genomic_DNA"/>
</dbReference>
<feature type="binding site" evidence="5">
    <location>
        <position position="329"/>
    </location>
    <ligand>
        <name>substrate</name>
    </ligand>
</feature>
<dbReference type="NCBIfam" id="TIGR01048">
    <property type="entry name" value="lysA"/>
    <property type="match status" value="1"/>
</dbReference>
<comment type="catalytic activity">
    <reaction evidence="5 8">
        <text>meso-2,6-diaminopimelate + H(+) = L-lysine + CO2</text>
        <dbReference type="Rhea" id="RHEA:15101"/>
        <dbReference type="ChEBI" id="CHEBI:15378"/>
        <dbReference type="ChEBI" id="CHEBI:16526"/>
        <dbReference type="ChEBI" id="CHEBI:32551"/>
        <dbReference type="ChEBI" id="CHEBI:57791"/>
        <dbReference type="EC" id="4.1.1.20"/>
    </reaction>
</comment>
<dbReference type="InterPro" id="IPR002986">
    <property type="entry name" value="DAP_deCOOHase_LysA"/>
</dbReference>
<dbReference type="InterPro" id="IPR029066">
    <property type="entry name" value="PLP-binding_barrel"/>
</dbReference>
<dbReference type="PANTHER" id="PTHR43727:SF2">
    <property type="entry name" value="GROUP IV DECARBOXYLASE"/>
    <property type="match status" value="1"/>
</dbReference>
<dbReference type="InterPro" id="IPR009006">
    <property type="entry name" value="Ala_racemase/Decarboxylase_C"/>
</dbReference>
<dbReference type="PRINTS" id="PR01179">
    <property type="entry name" value="ODADCRBXLASE"/>
</dbReference>
<evidence type="ECO:0000256" key="4">
    <source>
        <dbReference type="ARBA" id="ARBA00023239"/>
    </source>
</evidence>
<feature type="binding site" evidence="5">
    <location>
        <position position="333"/>
    </location>
    <ligand>
        <name>substrate</name>
    </ligand>
</feature>
<evidence type="ECO:0000313" key="11">
    <source>
        <dbReference type="Proteomes" id="UP000190105"/>
    </source>
</evidence>
<dbReference type="Gene3D" id="2.40.37.10">
    <property type="entry name" value="Lyase, Ornithine Decarboxylase, Chain A, domain 1"/>
    <property type="match status" value="1"/>
</dbReference>
<name>A0A1T4X5V0_9CLOT</name>
<feature type="binding site" evidence="5">
    <location>
        <position position="389"/>
    </location>
    <ligand>
        <name>substrate</name>
    </ligand>
</feature>
<dbReference type="HAMAP" id="MF_02120">
    <property type="entry name" value="LysA"/>
    <property type="match status" value="1"/>
</dbReference>
<feature type="modified residue" description="N6-(pyridoxal phosphate)lysine" evidence="5 7">
    <location>
        <position position="65"/>
    </location>
</feature>
<comment type="pathway">
    <text evidence="5 8">Amino-acid biosynthesis; L-lysine biosynthesis via DAP pathway; L-lysine from DL-2,6-diaminopimelate: step 1/1.</text>
</comment>
<comment type="subunit">
    <text evidence="5">Homodimer.</text>
</comment>
<evidence type="ECO:0000256" key="5">
    <source>
        <dbReference type="HAMAP-Rule" id="MF_02120"/>
    </source>
</evidence>
<gene>
    <name evidence="5" type="primary">lysA</name>
    <name evidence="10" type="ORF">SAMN05443428_10668</name>
</gene>
<dbReference type="RefSeq" id="WP_078696060.1">
    <property type="nucleotide sequence ID" value="NZ_FUYH01000006.1"/>
</dbReference>
<dbReference type="FunFam" id="3.20.20.10:FF:000003">
    <property type="entry name" value="Diaminopimelate decarboxylase"/>
    <property type="match status" value="1"/>
</dbReference>
<dbReference type="Pfam" id="PF02784">
    <property type="entry name" value="Orn_Arg_deC_N"/>
    <property type="match status" value="1"/>
</dbReference>
<feature type="binding site" evidence="5">
    <location>
        <begin position="289"/>
        <end position="292"/>
    </location>
    <ligand>
        <name>pyridoxal 5'-phosphate</name>
        <dbReference type="ChEBI" id="CHEBI:597326"/>
    </ligand>
</feature>
<dbReference type="OrthoDB" id="9802241at2"/>
<keyword evidence="5 8" id="KW-0457">Lysine biosynthesis</keyword>
<organism evidence="10 11">
    <name type="scientific">Caloramator quimbayensis</name>
    <dbReference type="NCBI Taxonomy" id="1147123"/>
    <lineage>
        <taxon>Bacteria</taxon>
        <taxon>Bacillati</taxon>
        <taxon>Bacillota</taxon>
        <taxon>Clostridia</taxon>
        <taxon>Eubacteriales</taxon>
        <taxon>Clostridiaceae</taxon>
        <taxon>Caloramator</taxon>
    </lineage>
</organism>
<feature type="binding site" evidence="5">
    <location>
        <position position="247"/>
    </location>
    <ligand>
        <name>pyridoxal 5'-phosphate</name>
        <dbReference type="ChEBI" id="CHEBI:597326"/>
    </ligand>
</feature>
<sequence>MLGYDFIDYNEKGNLTISGCDCVELAKKYGTPLYVMSEDEIRRRCREIRENHIEKYNGFAVYASKAFLNKEMCRIIKSEGLGLDVVSGGEIYTAYSAEFPMDKVIFHGNNKTMEELEMAIKYGVGRIVVDNFYEIDCLEELLSVEDRKIDVLIRITPGIDGHTHEFIKTGQVDSKFGFSIFDDSADRAFQRLLNLKNINIKGFHSHIGSQLQENEIYKKEIEVLASYVKKIKDLYNFEVDELNVGGGFGIYYVEGDIRRNISFFTDVINETVISEFNRLNLKKPLVIIEPGRWIVGEAGITLYTIGCIKEIKGVRKYVSVDGGMADNPRPPLYDAQYTAVLANKINRNDEEIVTIAGKCCESGDILIKDIKLQKVESKDILAVLSTGAYNYSMASNYNRMRKPAVVMVFSGKDRVIVKRESYEDLIRYDV</sequence>
<keyword evidence="3 5" id="KW-0663">Pyridoxal phosphate</keyword>
<dbReference type="InterPro" id="IPR000183">
    <property type="entry name" value="Orn/DAP/Arg_de-COase"/>
</dbReference>
<dbReference type="UniPathway" id="UPA00034">
    <property type="reaction ID" value="UER00027"/>
</dbReference>
<dbReference type="Gene3D" id="3.20.20.10">
    <property type="entry name" value="Alanine racemase"/>
    <property type="match status" value="1"/>
</dbReference>
<feature type="binding site" evidence="5">
    <location>
        <position position="292"/>
    </location>
    <ligand>
        <name>substrate</name>
    </ligand>
</feature>
<comment type="similarity">
    <text evidence="5">Belongs to the Orn/Lys/Arg decarboxylase class-II family. LysA subfamily.</text>
</comment>
<dbReference type="GO" id="GO:0009089">
    <property type="term" value="P:lysine biosynthetic process via diaminopimelate"/>
    <property type="evidence" value="ECO:0007669"/>
    <property type="project" value="UniProtKB-UniRule"/>
</dbReference>
<keyword evidence="5" id="KW-0028">Amino-acid biosynthesis</keyword>
<dbReference type="SUPFAM" id="SSF51419">
    <property type="entry name" value="PLP-binding barrel"/>
    <property type="match status" value="1"/>
</dbReference>
<protein>
    <recommendedName>
        <fullName evidence="5 6">Diaminopimelate decarboxylase</fullName>
        <shortName evidence="5">DAP decarboxylase</shortName>
        <shortName evidence="5">DAPDC</shortName>
        <ecNumber evidence="5 6">4.1.1.20</ecNumber>
    </recommendedName>
</protein>
<feature type="binding site" evidence="5">
    <location>
        <position position="389"/>
    </location>
    <ligand>
        <name>pyridoxal 5'-phosphate</name>
        <dbReference type="ChEBI" id="CHEBI:597326"/>
    </ligand>
</feature>
<dbReference type="AlphaFoldDB" id="A0A1T4X5V0"/>
<dbReference type="CDD" id="cd06828">
    <property type="entry name" value="PLPDE_III_DapDC"/>
    <property type="match status" value="1"/>
</dbReference>
<comment type="function">
    <text evidence="5">Specifically catalyzes the decarboxylation of meso-diaminopimelate (meso-DAP) to L-lysine.</text>
</comment>
<keyword evidence="11" id="KW-1185">Reference proteome</keyword>